<accession>E4ZWX7</accession>
<evidence type="ECO:0000313" key="2">
    <source>
        <dbReference type="Proteomes" id="UP000002668"/>
    </source>
</evidence>
<dbReference type="VEuPathDB" id="FungiDB:LEMA_uP032550.1"/>
<organism evidence="2">
    <name type="scientific">Leptosphaeria maculans (strain JN3 / isolate v23.1.3 / race Av1-4-5-6-7-8)</name>
    <name type="common">Blackleg fungus</name>
    <name type="synonym">Phoma lingam</name>
    <dbReference type="NCBI Taxonomy" id="985895"/>
    <lineage>
        <taxon>Eukaryota</taxon>
        <taxon>Fungi</taxon>
        <taxon>Dikarya</taxon>
        <taxon>Ascomycota</taxon>
        <taxon>Pezizomycotina</taxon>
        <taxon>Dothideomycetes</taxon>
        <taxon>Pleosporomycetidae</taxon>
        <taxon>Pleosporales</taxon>
        <taxon>Pleosporineae</taxon>
        <taxon>Leptosphaeriaceae</taxon>
        <taxon>Plenodomus</taxon>
        <taxon>Plenodomus lingam/Leptosphaeria maculans species complex</taxon>
    </lineage>
</organism>
<dbReference type="EMBL" id="FP929127">
    <property type="protein sequence ID" value="CBX96103.1"/>
    <property type="molecule type" value="Genomic_DNA"/>
</dbReference>
<dbReference type="AlphaFoldDB" id="E4ZWX7"/>
<protein>
    <submittedName>
        <fullName evidence="1">Predicted protein</fullName>
    </submittedName>
</protein>
<dbReference type="Proteomes" id="UP000002668">
    <property type="component" value="Genome"/>
</dbReference>
<proteinExistence type="predicted"/>
<name>E4ZWX7_LEPMJ</name>
<dbReference type="InParanoid" id="E4ZWX7"/>
<dbReference type="HOGENOM" id="CLU_3279637_0_0_1"/>
<reference evidence="2" key="1">
    <citation type="journal article" date="2011" name="Nat. Commun.">
        <title>Effector diversification within compartments of the Leptosphaeria maculans genome affected by Repeat-Induced Point mutations.</title>
        <authorList>
            <person name="Rouxel T."/>
            <person name="Grandaubert J."/>
            <person name="Hane J.K."/>
            <person name="Hoede C."/>
            <person name="van de Wouw A.P."/>
            <person name="Couloux A."/>
            <person name="Dominguez V."/>
            <person name="Anthouard V."/>
            <person name="Bally P."/>
            <person name="Bourras S."/>
            <person name="Cozijnsen A.J."/>
            <person name="Ciuffetti L.M."/>
            <person name="Degrave A."/>
            <person name="Dilmaghani A."/>
            <person name="Duret L."/>
            <person name="Fudal I."/>
            <person name="Goodwin S.B."/>
            <person name="Gout L."/>
            <person name="Glaser N."/>
            <person name="Linglin J."/>
            <person name="Kema G.H.J."/>
            <person name="Lapalu N."/>
            <person name="Lawrence C.B."/>
            <person name="May K."/>
            <person name="Meyer M."/>
            <person name="Ollivier B."/>
            <person name="Poulain J."/>
            <person name="Schoch C.L."/>
            <person name="Simon A."/>
            <person name="Spatafora J.W."/>
            <person name="Stachowiak A."/>
            <person name="Turgeon B.G."/>
            <person name="Tyler B.M."/>
            <person name="Vincent D."/>
            <person name="Weissenbach J."/>
            <person name="Amselem J."/>
            <person name="Quesneville H."/>
            <person name="Oliver R.P."/>
            <person name="Wincker P."/>
            <person name="Balesdent M.-H."/>
            <person name="Howlett B.J."/>
        </authorList>
    </citation>
    <scope>NUCLEOTIDE SEQUENCE [LARGE SCALE GENOMIC DNA]</scope>
    <source>
        <strain evidence="2">JN3 / isolate v23.1.3 / race Av1-4-5-6-7-8</strain>
    </source>
</reference>
<sequence>MLIRRLHMSCKALFNIQHQNLIQERKTVLSIGIFISTETGR</sequence>
<gene>
    <name evidence="1" type="ORF">LEMA_uP032550.1</name>
</gene>
<keyword evidence="2" id="KW-1185">Reference proteome</keyword>
<evidence type="ECO:0000313" key="1">
    <source>
        <dbReference type="EMBL" id="CBX96103.1"/>
    </source>
</evidence>